<dbReference type="AlphaFoldDB" id="A0AAP0BHV2"/>
<comment type="caution">
    <text evidence="1">The sequence shown here is derived from an EMBL/GenBank/DDBJ whole genome shotgun (WGS) entry which is preliminary data.</text>
</comment>
<accession>A0AAP0BHV2</accession>
<protein>
    <submittedName>
        <fullName evidence="1">Uncharacterized protein</fullName>
    </submittedName>
</protein>
<name>A0AAP0BHV2_9ASPA</name>
<evidence type="ECO:0000313" key="2">
    <source>
        <dbReference type="Proteomes" id="UP001418222"/>
    </source>
</evidence>
<keyword evidence="2" id="KW-1185">Reference proteome</keyword>
<proteinExistence type="predicted"/>
<dbReference type="EMBL" id="JBBWWQ010000009">
    <property type="protein sequence ID" value="KAK8938884.1"/>
    <property type="molecule type" value="Genomic_DNA"/>
</dbReference>
<evidence type="ECO:0000313" key="1">
    <source>
        <dbReference type="EMBL" id="KAK8938884.1"/>
    </source>
</evidence>
<organism evidence="1 2">
    <name type="scientific">Platanthera zijinensis</name>
    <dbReference type="NCBI Taxonomy" id="2320716"/>
    <lineage>
        <taxon>Eukaryota</taxon>
        <taxon>Viridiplantae</taxon>
        <taxon>Streptophyta</taxon>
        <taxon>Embryophyta</taxon>
        <taxon>Tracheophyta</taxon>
        <taxon>Spermatophyta</taxon>
        <taxon>Magnoliopsida</taxon>
        <taxon>Liliopsida</taxon>
        <taxon>Asparagales</taxon>
        <taxon>Orchidaceae</taxon>
        <taxon>Orchidoideae</taxon>
        <taxon>Orchideae</taxon>
        <taxon>Orchidinae</taxon>
        <taxon>Platanthera</taxon>
    </lineage>
</organism>
<dbReference type="Proteomes" id="UP001418222">
    <property type="component" value="Unassembled WGS sequence"/>
</dbReference>
<reference evidence="1 2" key="1">
    <citation type="journal article" date="2022" name="Nat. Plants">
        <title>Genomes of leafy and leafless Platanthera orchids illuminate the evolution of mycoheterotrophy.</title>
        <authorList>
            <person name="Li M.H."/>
            <person name="Liu K.W."/>
            <person name="Li Z."/>
            <person name="Lu H.C."/>
            <person name="Ye Q.L."/>
            <person name="Zhang D."/>
            <person name="Wang J.Y."/>
            <person name="Li Y.F."/>
            <person name="Zhong Z.M."/>
            <person name="Liu X."/>
            <person name="Yu X."/>
            <person name="Liu D.K."/>
            <person name="Tu X.D."/>
            <person name="Liu B."/>
            <person name="Hao Y."/>
            <person name="Liao X.Y."/>
            <person name="Jiang Y.T."/>
            <person name="Sun W.H."/>
            <person name="Chen J."/>
            <person name="Chen Y.Q."/>
            <person name="Ai Y."/>
            <person name="Zhai J.W."/>
            <person name="Wu S.S."/>
            <person name="Zhou Z."/>
            <person name="Hsiao Y.Y."/>
            <person name="Wu W.L."/>
            <person name="Chen Y.Y."/>
            <person name="Lin Y.F."/>
            <person name="Hsu J.L."/>
            <person name="Li C.Y."/>
            <person name="Wang Z.W."/>
            <person name="Zhao X."/>
            <person name="Zhong W.Y."/>
            <person name="Ma X.K."/>
            <person name="Ma L."/>
            <person name="Huang J."/>
            <person name="Chen G.Z."/>
            <person name="Huang M.Z."/>
            <person name="Huang L."/>
            <person name="Peng D.H."/>
            <person name="Luo Y.B."/>
            <person name="Zou S.Q."/>
            <person name="Chen S.P."/>
            <person name="Lan S."/>
            <person name="Tsai W.C."/>
            <person name="Van de Peer Y."/>
            <person name="Liu Z.J."/>
        </authorList>
    </citation>
    <scope>NUCLEOTIDE SEQUENCE [LARGE SCALE GENOMIC DNA]</scope>
    <source>
        <strain evidence="1">Lor287</strain>
    </source>
</reference>
<gene>
    <name evidence="1" type="ORF">KSP39_PZI011408</name>
</gene>
<sequence length="86" mass="9030">MVFGDRNLIAHLVPAMRSLSAAGFPQIRVSTPHSLGILSASQPLHTAASVGDTTAPFFRRCLISTAAPKHPSSSIPIPTSATPIKR</sequence>